<evidence type="ECO:0000313" key="7">
    <source>
        <dbReference type="EMBL" id="HGK28617.1"/>
    </source>
</evidence>
<dbReference type="Pfam" id="PF03851">
    <property type="entry name" value="UvdE"/>
    <property type="match status" value="1"/>
</dbReference>
<dbReference type="InterPro" id="IPR036237">
    <property type="entry name" value="Xyl_isomerase-like_sf"/>
</dbReference>
<dbReference type="GO" id="GO:0004519">
    <property type="term" value="F:endonuclease activity"/>
    <property type="evidence" value="ECO:0007669"/>
    <property type="project" value="UniProtKB-KW"/>
</dbReference>
<keyword evidence="5" id="KW-0378">Hydrolase</keyword>
<dbReference type="AlphaFoldDB" id="A0A7C4GE99"/>
<dbReference type="PANTHER" id="PTHR31290:SF5">
    <property type="entry name" value="UV-DAMAGE ENDONUCLEASE"/>
    <property type="match status" value="1"/>
</dbReference>
<dbReference type="NCBIfam" id="TIGR00629">
    <property type="entry name" value="uvde"/>
    <property type="match status" value="1"/>
</dbReference>
<sequence length="310" mass="35411">MRIGYPCINRTLPCRGPRTFRLRSYSPERFRETVAGNLECLEKVLRWNAAHDIGFFRISSDIIPFASHPVCRFPWPRVFRPVLARLGGIIRRHGMRISMHPDQFVLVNARSERVFADSRRELEYHARLLDLLGLPLTAKVQVHVGGVYGNKPASRARFVERWRQLPRSVRRRLVIENDDRLYTVADCLEISGQTGIPVVFDCFHHQLNPDGSETADALRRCAATWRRRDGLPMVDYSAQAPGARRGAHAEQIDRRDFGRFLQTTTGVDFDLMLEVKDKERSALAALRSVGRSRSLSRRGKPDIIGRGQSG</sequence>
<dbReference type="SUPFAM" id="SSF51658">
    <property type="entry name" value="Xylose isomerase-like"/>
    <property type="match status" value="1"/>
</dbReference>
<dbReference type="PANTHER" id="PTHR31290">
    <property type="entry name" value="UV-DAMAGE ENDONUCLEASE"/>
    <property type="match status" value="1"/>
</dbReference>
<evidence type="ECO:0000256" key="4">
    <source>
        <dbReference type="ARBA" id="ARBA00022769"/>
    </source>
</evidence>
<keyword evidence="3" id="KW-0227">DNA damage</keyword>
<dbReference type="InterPro" id="IPR004601">
    <property type="entry name" value="UvdE"/>
</dbReference>
<protein>
    <submittedName>
        <fullName evidence="7">UV DNA damage repair endonuclease UvsE</fullName>
    </submittedName>
</protein>
<evidence type="ECO:0000256" key="3">
    <source>
        <dbReference type="ARBA" id="ARBA00022763"/>
    </source>
</evidence>
<keyword evidence="4" id="KW-0228">DNA excision</keyword>
<dbReference type="GO" id="GO:0016787">
    <property type="term" value="F:hydrolase activity"/>
    <property type="evidence" value="ECO:0007669"/>
    <property type="project" value="UniProtKB-KW"/>
</dbReference>
<accession>A0A7C4GE99</accession>
<dbReference type="EMBL" id="DSUT01000142">
    <property type="protein sequence ID" value="HGK28617.1"/>
    <property type="molecule type" value="Genomic_DNA"/>
</dbReference>
<dbReference type="Gene3D" id="3.20.20.150">
    <property type="entry name" value="Divalent-metal-dependent TIM barrel enzymes"/>
    <property type="match status" value="1"/>
</dbReference>
<organism evidence="7">
    <name type="scientific">candidate division WOR-3 bacterium</name>
    <dbReference type="NCBI Taxonomy" id="2052148"/>
    <lineage>
        <taxon>Bacteria</taxon>
        <taxon>Bacteria division WOR-3</taxon>
    </lineage>
</organism>
<evidence type="ECO:0000256" key="6">
    <source>
        <dbReference type="ARBA" id="ARBA00023204"/>
    </source>
</evidence>
<proteinExistence type="predicted"/>
<comment type="caution">
    <text evidence="7">The sequence shown here is derived from an EMBL/GenBank/DDBJ whole genome shotgun (WGS) entry which is preliminary data.</text>
</comment>
<reference evidence="7" key="1">
    <citation type="journal article" date="2020" name="mSystems">
        <title>Genome- and Community-Level Interaction Insights into Carbon Utilization and Element Cycling Functions of Hydrothermarchaeota in Hydrothermal Sediment.</title>
        <authorList>
            <person name="Zhou Z."/>
            <person name="Liu Y."/>
            <person name="Xu W."/>
            <person name="Pan J."/>
            <person name="Luo Z.H."/>
            <person name="Li M."/>
        </authorList>
    </citation>
    <scope>NUCLEOTIDE SEQUENCE [LARGE SCALE GENOMIC DNA]</scope>
    <source>
        <strain evidence="7">SpSt-488</strain>
    </source>
</reference>
<dbReference type="GO" id="GO:0009411">
    <property type="term" value="P:response to UV"/>
    <property type="evidence" value="ECO:0007669"/>
    <property type="project" value="InterPro"/>
</dbReference>
<evidence type="ECO:0000256" key="5">
    <source>
        <dbReference type="ARBA" id="ARBA00022801"/>
    </source>
</evidence>
<evidence type="ECO:0000256" key="2">
    <source>
        <dbReference type="ARBA" id="ARBA00022759"/>
    </source>
</evidence>
<gene>
    <name evidence="7" type="primary">uvsE</name>
    <name evidence="7" type="ORF">ENS41_06640</name>
</gene>
<name>A0A7C4GE99_UNCW3</name>
<keyword evidence="6" id="KW-0234">DNA repair</keyword>
<keyword evidence="2 7" id="KW-0255">Endonuclease</keyword>
<dbReference type="GO" id="GO:0006289">
    <property type="term" value="P:nucleotide-excision repair"/>
    <property type="evidence" value="ECO:0007669"/>
    <property type="project" value="InterPro"/>
</dbReference>
<keyword evidence="1" id="KW-0540">Nuclease</keyword>
<evidence type="ECO:0000256" key="1">
    <source>
        <dbReference type="ARBA" id="ARBA00022722"/>
    </source>
</evidence>